<keyword evidence="2" id="KW-0812">Transmembrane</keyword>
<keyword evidence="2" id="KW-1133">Transmembrane helix</keyword>
<reference evidence="3 4" key="1">
    <citation type="journal article" date="2016" name="Proc. Natl. Acad. Sci. U.S.A.">
        <title>Comparative genomics of biotechnologically important yeasts.</title>
        <authorList>
            <person name="Riley R."/>
            <person name="Haridas S."/>
            <person name="Wolfe K.H."/>
            <person name="Lopes M.R."/>
            <person name="Hittinger C.T."/>
            <person name="Goeker M."/>
            <person name="Salamov A.A."/>
            <person name="Wisecaver J.H."/>
            <person name="Long T.M."/>
            <person name="Calvey C.H."/>
            <person name="Aerts A.L."/>
            <person name="Barry K.W."/>
            <person name="Choi C."/>
            <person name="Clum A."/>
            <person name="Coughlan A.Y."/>
            <person name="Deshpande S."/>
            <person name="Douglass A.P."/>
            <person name="Hanson S.J."/>
            <person name="Klenk H.-P."/>
            <person name="LaButti K.M."/>
            <person name="Lapidus A."/>
            <person name="Lindquist E.A."/>
            <person name="Lipzen A.M."/>
            <person name="Meier-Kolthoff J.P."/>
            <person name="Ohm R.A."/>
            <person name="Otillar R.P."/>
            <person name="Pangilinan J.L."/>
            <person name="Peng Y."/>
            <person name="Rokas A."/>
            <person name="Rosa C.A."/>
            <person name="Scheuner C."/>
            <person name="Sibirny A.A."/>
            <person name="Slot J.C."/>
            <person name="Stielow J.B."/>
            <person name="Sun H."/>
            <person name="Kurtzman C.P."/>
            <person name="Blackwell M."/>
            <person name="Grigoriev I.V."/>
            <person name="Jeffries T.W."/>
        </authorList>
    </citation>
    <scope>NUCLEOTIDE SEQUENCE [LARGE SCALE GENOMIC DNA]</scope>
    <source>
        <strain evidence="3 4">NRRL Y-11557</strain>
    </source>
</reference>
<keyword evidence="2" id="KW-0472">Membrane</keyword>
<protein>
    <submittedName>
        <fullName evidence="3">Uncharacterized protein</fullName>
    </submittedName>
</protein>
<dbReference type="EMBL" id="KV454296">
    <property type="protein sequence ID" value="ODQ72072.1"/>
    <property type="molecule type" value="Genomic_DNA"/>
</dbReference>
<evidence type="ECO:0000256" key="1">
    <source>
        <dbReference type="SAM" id="MobiDB-lite"/>
    </source>
</evidence>
<feature type="transmembrane region" description="Helical" evidence="2">
    <location>
        <begin position="14"/>
        <end position="32"/>
    </location>
</feature>
<name>A0A1E3Q4K3_LIPST</name>
<organism evidence="3 4">
    <name type="scientific">Lipomyces starkeyi NRRL Y-11557</name>
    <dbReference type="NCBI Taxonomy" id="675824"/>
    <lineage>
        <taxon>Eukaryota</taxon>
        <taxon>Fungi</taxon>
        <taxon>Dikarya</taxon>
        <taxon>Ascomycota</taxon>
        <taxon>Saccharomycotina</taxon>
        <taxon>Lipomycetes</taxon>
        <taxon>Lipomycetales</taxon>
        <taxon>Lipomycetaceae</taxon>
        <taxon>Lipomyces</taxon>
    </lineage>
</organism>
<dbReference type="AlphaFoldDB" id="A0A1E3Q4K3"/>
<dbReference type="OrthoDB" id="497541at2759"/>
<keyword evidence="4" id="KW-1185">Reference proteome</keyword>
<dbReference type="InterPro" id="IPR021848">
    <property type="entry name" value="HODM_asu-like"/>
</dbReference>
<gene>
    <name evidence="3" type="ORF">LIPSTDRAFT_72763</name>
</gene>
<accession>A0A1E3Q4K3</accession>
<sequence>MQAFDLVSQNISQIIPIPIYVGVFVVLLFQVFPRIFVAGRRSIVQSTAGRADEESDIPSSIYDRDPSPSSLVTPDPTFSWRDNPQQVPREIKPGKYFLTMNVRKLDFNDYIIFDKQFLSEYRERQAIISNVGPAKIFVAEANDAALDLCEETVMVTVDFLVTRYPSMFRRTERGVLCVDAGEEYDLVTRPWVRHPLEIICLLSGDDYILMRCCDDGVLRVAAVGLVYSLDIDWTPFIGKDLASIHRDARIPFYESAIQKSVDRYFLKLHPDKPVSRANWLTQVGSELRNEKFPDEYLRHLSTIPGNTITPETIVDDLYFRVERQAMRKLPSMHGVVFKFHLYATNIWDLELEEGVPRRFAEHIRGLPESVLRQKHCLECVDGILKVMDLMAERQEKKTTNSQD</sequence>
<proteinExistence type="predicted"/>
<dbReference type="Proteomes" id="UP000094385">
    <property type="component" value="Unassembled WGS sequence"/>
</dbReference>
<dbReference type="Pfam" id="PF11927">
    <property type="entry name" value="HODM_asu-like"/>
    <property type="match status" value="1"/>
</dbReference>
<evidence type="ECO:0000313" key="3">
    <source>
        <dbReference type="EMBL" id="ODQ72072.1"/>
    </source>
</evidence>
<evidence type="ECO:0000256" key="2">
    <source>
        <dbReference type="SAM" id="Phobius"/>
    </source>
</evidence>
<evidence type="ECO:0000313" key="4">
    <source>
        <dbReference type="Proteomes" id="UP000094385"/>
    </source>
</evidence>
<feature type="region of interest" description="Disordered" evidence="1">
    <location>
        <begin position="54"/>
        <end position="84"/>
    </location>
</feature>